<keyword evidence="3" id="KW-1185">Reference proteome</keyword>
<dbReference type="PANTHER" id="PTHR11566:SF21">
    <property type="entry name" value="DYNAMIN RELATED PROTEIN 1, ISOFORM A"/>
    <property type="match status" value="1"/>
</dbReference>
<dbReference type="InterPro" id="IPR022812">
    <property type="entry name" value="Dynamin"/>
</dbReference>
<dbReference type="InterPro" id="IPR027417">
    <property type="entry name" value="P-loop_NTPase"/>
</dbReference>
<comment type="caution">
    <text evidence="2">The sequence shown here is derived from an EMBL/GenBank/DDBJ whole genome shotgun (WGS) entry which is preliminary data.</text>
</comment>
<gene>
    <name evidence="2" type="ORF">PCOR1329_LOCUS41894</name>
</gene>
<dbReference type="InterPro" id="IPR001401">
    <property type="entry name" value="Dynamin_GTPase"/>
</dbReference>
<evidence type="ECO:0000313" key="3">
    <source>
        <dbReference type="Proteomes" id="UP001189429"/>
    </source>
</evidence>
<dbReference type="SUPFAM" id="SSF52540">
    <property type="entry name" value="P-loop containing nucleoside triphosphate hydrolases"/>
    <property type="match status" value="1"/>
</dbReference>
<evidence type="ECO:0000313" key="2">
    <source>
        <dbReference type="EMBL" id="CAK0849138.1"/>
    </source>
</evidence>
<name>A0ABN9TSH1_9DINO</name>
<proteinExistence type="predicted"/>
<feature type="domain" description="Dynamin GTPase" evidence="1">
    <location>
        <begin position="69"/>
        <end position="322"/>
    </location>
</feature>
<reference evidence="2" key="1">
    <citation type="submission" date="2023-10" db="EMBL/GenBank/DDBJ databases">
        <authorList>
            <person name="Chen Y."/>
            <person name="Shah S."/>
            <person name="Dougan E. K."/>
            <person name="Thang M."/>
            <person name="Chan C."/>
        </authorList>
    </citation>
    <scope>NUCLEOTIDE SEQUENCE [LARGE SCALE GENOMIC DNA]</scope>
</reference>
<dbReference type="SMART" id="SM00053">
    <property type="entry name" value="DYNc"/>
    <property type="match status" value="1"/>
</dbReference>
<dbReference type="PRINTS" id="PR00195">
    <property type="entry name" value="DYNAMIN"/>
</dbReference>
<dbReference type="Gene3D" id="3.40.50.300">
    <property type="entry name" value="P-loop containing nucleotide triphosphate hydrolases"/>
    <property type="match status" value="1"/>
</dbReference>
<dbReference type="PANTHER" id="PTHR11566">
    <property type="entry name" value="DYNAMIN"/>
    <property type="match status" value="1"/>
</dbReference>
<sequence length="576" mass="64553">MGTRALRTGLQNAGPAMHRSHLRRVDFCWSMEALNEILSSRANSKCMQIQFRHDIVDLPHESKRLNASMQQLEDLVAMLDSVQPRVAQVIDGWTPPHVVVLGLESSGKSTLLERLLKLPVFPRAPNVCTRMPIRVQVRRGGSQVGIVLSIVERETKTKIEGPIMLRQDDSEERIRDTMNKMVCGTDNGYVTDKELEIVVTSPVLPPINMIDLPGLVAAPADAATATNALAREYIRRYKENSVFLLVGQASLEPHLSVAYALVHPQGIEDRCIGVLTKMDEIHQMDPRLIDILKGSAEPPKAQLKPHGFIGTANPYTELQANESPMVRLYHGERREVEQLEAMGLRGHGVVEILSRVRVLYKEKMLNDMVPNVVACLLSNRADVKRKHAELGLPVANGILDTDQVLDDDQLQRLSEKIGERLLTLTGVYEEQAQAIQTKEKERLQQTLWEHMLKQHQGFNTAGFSQCPCRSSVSRQKSHSLSQCRVDLLKMCQKSVKNLSADLQANLDEVFCDDATPLRLQRFPSIVSEMKRELSIQLTVSDSLYDVVFSVFRLSQELGGDGSEFPLCIQLPAAFRK</sequence>
<dbReference type="EMBL" id="CAUYUJ010015037">
    <property type="protein sequence ID" value="CAK0849138.1"/>
    <property type="molecule type" value="Genomic_DNA"/>
</dbReference>
<dbReference type="Proteomes" id="UP001189429">
    <property type="component" value="Unassembled WGS sequence"/>
</dbReference>
<dbReference type="InterPro" id="IPR045063">
    <property type="entry name" value="Dynamin_N"/>
</dbReference>
<accession>A0ABN9TSH1</accession>
<dbReference type="Pfam" id="PF00350">
    <property type="entry name" value="Dynamin_N"/>
    <property type="match status" value="1"/>
</dbReference>
<organism evidence="2 3">
    <name type="scientific">Prorocentrum cordatum</name>
    <dbReference type="NCBI Taxonomy" id="2364126"/>
    <lineage>
        <taxon>Eukaryota</taxon>
        <taxon>Sar</taxon>
        <taxon>Alveolata</taxon>
        <taxon>Dinophyceae</taxon>
        <taxon>Prorocentrales</taxon>
        <taxon>Prorocentraceae</taxon>
        <taxon>Prorocentrum</taxon>
    </lineage>
</organism>
<evidence type="ECO:0000259" key="1">
    <source>
        <dbReference type="SMART" id="SM00053"/>
    </source>
</evidence>
<protein>
    <recommendedName>
        <fullName evidence="1">Dynamin GTPase domain-containing protein</fullName>
    </recommendedName>
</protein>